<evidence type="ECO:0000256" key="7">
    <source>
        <dbReference type="PIRSR" id="PIRSR600760-2"/>
    </source>
</evidence>
<dbReference type="STRING" id="665126.ABB55_18800"/>
<dbReference type="Pfam" id="PF00459">
    <property type="entry name" value="Inositol_P"/>
    <property type="match status" value="1"/>
</dbReference>
<dbReference type="InterPro" id="IPR006240">
    <property type="entry name" value="CysQ"/>
</dbReference>
<keyword evidence="5 6" id="KW-0472">Membrane</keyword>
<dbReference type="InterPro" id="IPR000760">
    <property type="entry name" value="Inositol_monophosphatase-like"/>
</dbReference>
<keyword evidence="9" id="KW-1185">Reference proteome</keyword>
<comment type="caution">
    <text evidence="8">The sequence shown here is derived from an EMBL/GenBank/DDBJ whole genome shotgun (WGS) entry which is preliminary data.</text>
</comment>
<reference evidence="8 9" key="1">
    <citation type="submission" date="2015-09" db="EMBL/GenBank/DDBJ databases">
        <authorList>
            <person name="Jackson K.R."/>
            <person name="Lunt B.L."/>
            <person name="Fisher J.N.B."/>
            <person name="Gardner A.V."/>
            <person name="Bailey M.E."/>
            <person name="Deus L.M."/>
            <person name="Earl A.S."/>
            <person name="Gibby P.D."/>
            <person name="Hartmann K.A."/>
            <person name="Liu J.E."/>
            <person name="Manci A.M."/>
            <person name="Nielsen D.A."/>
            <person name="Solomon M.B."/>
            <person name="Breakwell D.P."/>
            <person name="Burnett S.H."/>
            <person name="Grose J.H."/>
        </authorList>
    </citation>
    <scope>NUCLEOTIDE SEQUENCE [LARGE SCALE GENOMIC DNA]</scope>
    <source>
        <strain evidence="8 9">16</strain>
    </source>
</reference>
<dbReference type="GO" id="GO:0000287">
    <property type="term" value="F:magnesium ion binding"/>
    <property type="evidence" value="ECO:0007669"/>
    <property type="project" value="UniProtKB-UniRule"/>
</dbReference>
<feature type="binding site" evidence="7">
    <location>
        <position position="90"/>
    </location>
    <ligand>
        <name>Mg(2+)</name>
        <dbReference type="ChEBI" id="CHEBI:18420"/>
        <label>2</label>
    </ligand>
</feature>
<evidence type="ECO:0000256" key="6">
    <source>
        <dbReference type="HAMAP-Rule" id="MF_02095"/>
    </source>
</evidence>
<keyword evidence="6 7" id="KW-0460">Magnesium</keyword>
<comment type="cofactor">
    <cofactor evidence="6 7">
        <name>Mg(2+)</name>
        <dbReference type="ChEBI" id="CHEBI:18420"/>
    </cofactor>
</comment>
<feature type="binding site" evidence="7">
    <location>
        <position position="68"/>
    </location>
    <ligand>
        <name>Mg(2+)</name>
        <dbReference type="ChEBI" id="CHEBI:18420"/>
        <label>1</label>
        <note>catalytic</note>
    </ligand>
</feature>
<dbReference type="AlphaFoldDB" id="A0A0P6W459"/>
<evidence type="ECO:0000313" key="9">
    <source>
        <dbReference type="Proteomes" id="UP000048984"/>
    </source>
</evidence>
<comment type="subcellular location">
    <subcellularLocation>
        <location evidence="6">Cell inner membrane</location>
        <topology evidence="6">Peripheral membrane protein</topology>
        <orientation evidence="6">Cytoplasmic side</orientation>
    </subcellularLocation>
</comment>
<dbReference type="GO" id="GO:0046854">
    <property type="term" value="P:phosphatidylinositol phosphate biosynthetic process"/>
    <property type="evidence" value="ECO:0007669"/>
    <property type="project" value="InterPro"/>
</dbReference>
<dbReference type="PRINTS" id="PR00377">
    <property type="entry name" value="IMPHPHTASES"/>
</dbReference>
<dbReference type="Gene3D" id="3.30.540.10">
    <property type="entry name" value="Fructose-1,6-Bisphosphatase, subunit A, domain 1"/>
    <property type="match status" value="1"/>
</dbReference>
<evidence type="ECO:0000256" key="3">
    <source>
        <dbReference type="ARBA" id="ARBA00022519"/>
    </source>
</evidence>
<protein>
    <recommendedName>
        <fullName evidence="6">3'(2'),5'-bisphosphate nucleotidase CysQ</fullName>
        <ecNumber evidence="6">3.1.3.7</ecNumber>
    </recommendedName>
    <alternativeName>
        <fullName evidence="6">3'(2'),5-bisphosphonucleoside 3'(2')-phosphohydrolase</fullName>
    </alternativeName>
    <alternativeName>
        <fullName evidence="6">3'-phosphoadenosine 5'-phosphate phosphatase</fullName>
        <shortName evidence="6">PAP phosphatase</shortName>
    </alternativeName>
</protein>
<feature type="binding site" evidence="6">
    <location>
        <position position="91"/>
    </location>
    <ligand>
        <name>Mg(2+)</name>
        <dbReference type="ChEBI" id="CHEBI:18420"/>
        <label>2</label>
    </ligand>
</feature>
<name>A0A0P6W459_9HYPH</name>
<dbReference type="Gene3D" id="3.40.190.80">
    <property type="match status" value="1"/>
</dbReference>
<sequence length="282" mass="28956">MQIDRDLLDGLARAALAGGREVLAVYATDFAVDAKGDASPVTEADRRAEAVILDELARLLPGVPVVAEEAASDGKLPADLGRVFVLVDPLDGTKEFVSRNGEFTVNIGIIEDGVPVAGAVLVPAQGRLYVGGRGHGAFTAPVEDGVAGAWTPIRVRTAGADGLAVMASRSHAGPETEALLARLAVASRISAGSSLKFCRIAEGAADFYPRLGRTMEWDTAASDAVLRAAGGSVVTLDGRPLAYGKRLQAHDTDFANPWFMACGEIDIPTVVAAAAGPVAAGG</sequence>
<feature type="binding site" evidence="7">
    <location>
        <position position="91"/>
    </location>
    <ligand>
        <name>Mg(2+)</name>
        <dbReference type="ChEBI" id="CHEBI:18420"/>
        <label>1</label>
        <note>catalytic</note>
    </ligand>
</feature>
<reference evidence="8 9" key="2">
    <citation type="submission" date="2015-10" db="EMBL/GenBank/DDBJ databases">
        <title>Draft Genome Sequence of Prosthecomicrobium hirschii ATCC 27832.</title>
        <authorList>
            <person name="Daniel J."/>
            <person name="Givan S.A."/>
            <person name="Brun Y.V."/>
            <person name="Brown P.J."/>
        </authorList>
    </citation>
    <scope>NUCLEOTIDE SEQUENCE [LARGE SCALE GENOMIC DNA]</scope>
    <source>
        <strain evidence="8 9">16</strain>
    </source>
</reference>
<dbReference type="RefSeq" id="WP_054360172.1">
    <property type="nucleotide sequence ID" value="NZ_LJYW01000001.1"/>
</dbReference>
<evidence type="ECO:0000256" key="4">
    <source>
        <dbReference type="ARBA" id="ARBA00022801"/>
    </source>
</evidence>
<feature type="binding site" evidence="6">
    <location>
        <position position="90"/>
    </location>
    <ligand>
        <name>Mg(2+)</name>
        <dbReference type="ChEBI" id="CHEBI:18420"/>
        <label>1</label>
    </ligand>
</feature>
<dbReference type="InterPro" id="IPR020550">
    <property type="entry name" value="Inositol_monophosphatase_CS"/>
</dbReference>
<feature type="binding site" evidence="6">
    <location>
        <position position="68"/>
    </location>
    <ligand>
        <name>substrate</name>
    </ligand>
</feature>
<feature type="binding site" evidence="6">
    <location>
        <position position="88"/>
    </location>
    <ligand>
        <name>Mg(2+)</name>
        <dbReference type="ChEBI" id="CHEBI:18420"/>
        <label>2</label>
    </ligand>
</feature>
<evidence type="ECO:0000256" key="5">
    <source>
        <dbReference type="ARBA" id="ARBA00023136"/>
    </source>
</evidence>
<dbReference type="PROSITE" id="PS00630">
    <property type="entry name" value="IMP_2"/>
    <property type="match status" value="1"/>
</dbReference>
<dbReference type="CDD" id="cd01638">
    <property type="entry name" value="CysQ"/>
    <property type="match status" value="1"/>
</dbReference>
<dbReference type="PANTHER" id="PTHR43028">
    <property type="entry name" value="3'(2'),5'-BISPHOSPHATE NUCLEOTIDASE 1"/>
    <property type="match status" value="1"/>
</dbReference>
<accession>A0A0P6W459</accession>
<dbReference type="HAMAP" id="MF_02095">
    <property type="entry name" value="CysQ"/>
    <property type="match status" value="1"/>
</dbReference>
<dbReference type="EC" id="3.1.3.7" evidence="6"/>
<keyword evidence="6 7" id="KW-0479">Metal-binding</keyword>
<organism evidence="8 9">
    <name type="scientific">Prosthecodimorpha hirschii</name>
    <dbReference type="NCBI Taxonomy" id="665126"/>
    <lineage>
        <taxon>Bacteria</taxon>
        <taxon>Pseudomonadati</taxon>
        <taxon>Pseudomonadota</taxon>
        <taxon>Alphaproteobacteria</taxon>
        <taxon>Hyphomicrobiales</taxon>
        <taxon>Ancalomicrobiaceae</taxon>
        <taxon>Prosthecodimorpha</taxon>
    </lineage>
</organism>
<comment type="similarity">
    <text evidence="1 6">Belongs to the inositol monophosphatase superfamily. CysQ family.</text>
</comment>
<dbReference type="NCBIfam" id="TIGR01331">
    <property type="entry name" value="bisphos_cysQ"/>
    <property type="match status" value="1"/>
</dbReference>
<proteinExistence type="inferred from homology"/>
<keyword evidence="4 6" id="KW-0378">Hydrolase</keyword>
<dbReference type="GO" id="GO:0050427">
    <property type="term" value="P:3'-phosphoadenosine 5'-phosphosulfate metabolic process"/>
    <property type="evidence" value="ECO:0007669"/>
    <property type="project" value="TreeGrafter"/>
</dbReference>
<evidence type="ECO:0000256" key="1">
    <source>
        <dbReference type="ARBA" id="ARBA00005289"/>
    </source>
</evidence>
<dbReference type="Proteomes" id="UP000048984">
    <property type="component" value="Unassembled WGS sequence"/>
</dbReference>
<comment type="function">
    <text evidence="6">Converts adenosine-3',5'-bisphosphate (PAP) to AMP.</text>
</comment>
<comment type="catalytic activity">
    <reaction evidence="6">
        <text>adenosine 3',5'-bisphosphate + H2O = AMP + phosphate</text>
        <dbReference type="Rhea" id="RHEA:10040"/>
        <dbReference type="ChEBI" id="CHEBI:15377"/>
        <dbReference type="ChEBI" id="CHEBI:43474"/>
        <dbReference type="ChEBI" id="CHEBI:58343"/>
        <dbReference type="ChEBI" id="CHEBI:456215"/>
        <dbReference type="EC" id="3.1.3.7"/>
    </reaction>
</comment>
<dbReference type="EMBL" id="LJYW01000001">
    <property type="protein sequence ID" value="KPL54007.1"/>
    <property type="molecule type" value="Genomic_DNA"/>
</dbReference>
<feature type="binding site" evidence="6">
    <location>
        <begin position="90"/>
        <end position="93"/>
    </location>
    <ligand>
        <name>substrate</name>
    </ligand>
</feature>
<dbReference type="GO" id="GO:0008441">
    <property type="term" value="F:3'(2'),5'-bisphosphate nucleotidase activity"/>
    <property type="evidence" value="ECO:0007669"/>
    <property type="project" value="UniProtKB-UniRule"/>
</dbReference>
<dbReference type="SUPFAM" id="SSF56655">
    <property type="entry name" value="Carbohydrate phosphatase"/>
    <property type="match status" value="1"/>
</dbReference>
<feature type="binding site" evidence="6">
    <location>
        <position position="88"/>
    </location>
    <ligand>
        <name>Mg(2+)</name>
        <dbReference type="ChEBI" id="CHEBI:18420"/>
        <label>1</label>
    </ligand>
</feature>
<dbReference type="PANTHER" id="PTHR43028:SF5">
    <property type="entry name" value="3'(2'),5'-BISPHOSPHATE NUCLEOTIDASE 1"/>
    <property type="match status" value="1"/>
</dbReference>
<dbReference type="GO" id="GO:0000103">
    <property type="term" value="P:sulfate assimilation"/>
    <property type="evidence" value="ECO:0007669"/>
    <property type="project" value="TreeGrafter"/>
</dbReference>
<evidence type="ECO:0000313" key="8">
    <source>
        <dbReference type="EMBL" id="KPL54007.1"/>
    </source>
</evidence>
<feature type="binding site" evidence="6">
    <location>
        <position position="218"/>
    </location>
    <ligand>
        <name>Mg(2+)</name>
        <dbReference type="ChEBI" id="CHEBI:18420"/>
        <label>2</label>
    </ligand>
</feature>
<feature type="binding site" evidence="6">
    <location>
        <position position="218"/>
    </location>
    <ligand>
        <name>substrate</name>
    </ligand>
</feature>
<dbReference type="GO" id="GO:0005886">
    <property type="term" value="C:plasma membrane"/>
    <property type="evidence" value="ECO:0007669"/>
    <property type="project" value="UniProtKB-SubCell"/>
</dbReference>
<evidence type="ECO:0000256" key="2">
    <source>
        <dbReference type="ARBA" id="ARBA00022475"/>
    </source>
</evidence>
<feature type="binding site" evidence="6">
    <location>
        <position position="68"/>
    </location>
    <ligand>
        <name>Mg(2+)</name>
        <dbReference type="ChEBI" id="CHEBI:18420"/>
        <label>1</label>
    </ligand>
</feature>
<dbReference type="InterPro" id="IPR050725">
    <property type="entry name" value="CysQ/Inositol_MonoPase"/>
</dbReference>
<keyword evidence="3 6" id="KW-0997">Cell inner membrane</keyword>
<feature type="binding site" evidence="7">
    <location>
        <position position="218"/>
    </location>
    <ligand>
        <name>Mg(2+)</name>
        <dbReference type="ChEBI" id="CHEBI:18420"/>
        <label>1</label>
        <note>catalytic</note>
    </ligand>
</feature>
<feature type="binding site" evidence="7">
    <location>
        <position position="88"/>
    </location>
    <ligand>
        <name>Mg(2+)</name>
        <dbReference type="ChEBI" id="CHEBI:18420"/>
        <label>1</label>
        <note>catalytic</note>
    </ligand>
</feature>
<gene>
    <name evidence="6" type="primary">cysQ</name>
    <name evidence="8" type="ORF">ABB55_18800</name>
</gene>
<keyword evidence="2 6" id="KW-1003">Cell membrane</keyword>